<protein>
    <submittedName>
        <fullName evidence="1">Uncharacterized protein</fullName>
    </submittedName>
</protein>
<keyword evidence="2" id="KW-1185">Reference proteome</keyword>
<reference evidence="2" key="1">
    <citation type="journal article" date="2017" name="Nat. Commun.">
        <title>The asparagus genome sheds light on the origin and evolution of a young Y chromosome.</title>
        <authorList>
            <person name="Harkess A."/>
            <person name="Zhou J."/>
            <person name="Xu C."/>
            <person name="Bowers J.E."/>
            <person name="Van der Hulst R."/>
            <person name="Ayyampalayam S."/>
            <person name="Mercati F."/>
            <person name="Riccardi P."/>
            <person name="McKain M.R."/>
            <person name="Kakrana A."/>
            <person name="Tang H."/>
            <person name="Ray J."/>
            <person name="Groenendijk J."/>
            <person name="Arikit S."/>
            <person name="Mathioni S.M."/>
            <person name="Nakano M."/>
            <person name="Shan H."/>
            <person name="Telgmann-Rauber A."/>
            <person name="Kanno A."/>
            <person name="Yue Z."/>
            <person name="Chen H."/>
            <person name="Li W."/>
            <person name="Chen Y."/>
            <person name="Xu X."/>
            <person name="Zhang Y."/>
            <person name="Luo S."/>
            <person name="Chen H."/>
            <person name="Gao J."/>
            <person name="Mao Z."/>
            <person name="Pires J.C."/>
            <person name="Luo M."/>
            <person name="Kudrna D."/>
            <person name="Wing R.A."/>
            <person name="Meyers B.C."/>
            <person name="Yi K."/>
            <person name="Kong H."/>
            <person name="Lavrijsen P."/>
            <person name="Sunseri F."/>
            <person name="Falavigna A."/>
            <person name="Ye Y."/>
            <person name="Leebens-Mack J.H."/>
            <person name="Chen G."/>
        </authorList>
    </citation>
    <scope>NUCLEOTIDE SEQUENCE [LARGE SCALE GENOMIC DNA]</scope>
    <source>
        <strain evidence="2">cv. DH0086</strain>
    </source>
</reference>
<evidence type="ECO:0000313" key="2">
    <source>
        <dbReference type="Proteomes" id="UP000243459"/>
    </source>
</evidence>
<evidence type="ECO:0000313" key="1">
    <source>
        <dbReference type="EMBL" id="ONK67248.1"/>
    </source>
</evidence>
<dbReference type="Proteomes" id="UP000243459">
    <property type="component" value="Chromosome 6"/>
</dbReference>
<dbReference type="Gramene" id="ONK67248">
    <property type="protein sequence ID" value="ONK67248"/>
    <property type="gene ID" value="A4U43_C06F18170"/>
</dbReference>
<sequence length="147" mass="16522">MHMDGFPSEQLVKKRILVQSKRSHMSEDTKDGVDGHATDSCDPFAFDEGEFEPSKWETLARKKSTSRQSTTNKICVKGCDDFSMDIEQMLSDSTTVDSHKSWEEDCPLVAPEDSNLVEDCLLAAVKVIIMIHIVLTLAYDHTRTLVV</sequence>
<dbReference type="AlphaFoldDB" id="A0A5P1EML8"/>
<dbReference type="EMBL" id="CM007386">
    <property type="protein sequence ID" value="ONK67248.1"/>
    <property type="molecule type" value="Genomic_DNA"/>
</dbReference>
<gene>
    <name evidence="1" type="ORF">A4U43_C06F18170</name>
</gene>
<organism evidence="1 2">
    <name type="scientific">Asparagus officinalis</name>
    <name type="common">Garden asparagus</name>
    <dbReference type="NCBI Taxonomy" id="4686"/>
    <lineage>
        <taxon>Eukaryota</taxon>
        <taxon>Viridiplantae</taxon>
        <taxon>Streptophyta</taxon>
        <taxon>Embryophyta</taxon>
        <taxon>Tracheophyta</taxon>
        <taxon>Spermatophyta</taxon>
        <taxon>Magnoliopsida</taxon>
        <taxon>Liliopsida</taxon>
        <taxon>Asparagales</taxon>
        <taxon>Asparagaceae</taxon>
        <taxon>Asparagoideae</taxon>
        <taxon>Asparagus</taxon>
    </lineage>
</organism>
<proteinExistence type="predicted"/>
<accession>A0A5P1EML8</accession>
<name>A0A5P1EML8_ASPOF</name>